<evidence type="ECO:0000256" key="1">
    <source>
        <dbReference type="SAM" id="MobiDB-lite"/>
    </source>
</evidence>
<protein>
    <submittedName>
        <fullName evidence="2">ClpXP protease specificity-enhancing factor</fullName>
    </submittedName>
</protein>
<keyword evidence="3" id="KW-1185">Reference proteome</keyword>
<dbReference type="PIRSF" id="PIRSF005276">
    <property type="entry name" value="SspB"/>
    <property type="match status" value="1"/>
</dbReference>
<comment type="caution">
    <text evidence="2">The sequence shown here is derived from an EMBL/GenBank/DDBJ whole genome shotgun (WGS) entry which is preliminary data.</text>
</comment>
<dbReference type="GO" id="GO:0005829">
    <property type="term" value="C:cytosol"/>
    <property type="evidence" value="ECO:0007669"/>
    <property type="project" value="TreeGrafter"/>
</dbReference>
<dbReference type="GO" id="GO:0045732">
    <property type="term" value="P:positive regulation of protein catabolic process"/>
    <property type="evidence" value="ECO:0007669"/>
    <property type="project" value="TreeGrafter"/>
</dbReference>
<reference evidence="2 3" key="1">
    <citation type="submission" date="2017-02" db="EMBL/GenBank/DDBJ databases">
        <title>Draft genome sequence of Haemophilus paracuniculus CCUG 43573 type strain.</title>
        <authorList>
            <person name="Engstrom-Jakobsson H."/>
            <person name="Salva-Serra F."/>
            <person name="Thorell K."/>
            <person name="Gonzales-Siles L."/>
            <person name="Karlsson R."/>
            <person name="Boulund F."/>
            <person name="Engstrand L."/>
            <person name="Kristiansson E."/>
            <person name="Moore E."/>
        </authorList>
    </citation>
    <scope>NUCLEOTIDE SEQUENCE [LARGE SCALE GENOMIC DNA]</scope>
    <source>
        <strain evidence="2 3">CCUG 43573</strain>
    </source>
</reference>
<dbReference type="Pfam" id="PF04386">
    <property type="entry name" value="SspB"/>
    <property type="match status" value="1"/>
</dbReference>
<dbReference type="RefSeq" id="WP_078236893.1">
    <property type="nucleotide sequence ID" value="NZ_MUYA01000007.1"/>
</dbReference>
<feature type="compositionally biased region" description="Basic residues" evidence="1">
    <location>
        <begin position="127"/>
        <end position="136"/>
    </location>
</feature>
<organism evidence="2 3">
    <name type="scientific">Haemophilus paracuniculus</name>
    <dbReference type="NCBI Taxonomy" id="734"/>
    <lineage>
        <taxon>Bacteria</taxon>
        <taxon>Pseudomonadati</taxon>
        <taxon>Pseudomonadota</taxon>
        <taxon>Gammaproteobacteria</taxon>
        <taxon>Pasteurellales</taxon>
        <taxon>Pasteurellaceae</taxon>
        <taxon>Haemophilus</taxon>
    </lineage>
</organism>
<dbReference type="OrthoDB" id="9797358at2"/>
<dbReference type="GO" id="GO:0006508">
    <property type="term" value="P:proteolysis"/>
    <property type="evidence" value="ECO:0007669"/>
    <property type="project" value="UniProtKB-KW"/>
</dbReference>
<evidence type="ECO:0000313" key="2">
    <source>
        <dbReference type="EMBL" id="OOR99244.1"/>
    </source>
</evidence>
<dbReference type="NCBIfam" id="NF008769">
    <property type="entry name" value="PRK11798.2-5"/>
    <property type="match status" value="1"/>
</dbReference>
<keyword evidence="2" id="KW-0378">Hydrolase</keyword>
<dbReference type="NCBIfam" id="NF008763">
    <property type="entry name" value="PRK11798.1-2"/>
    <property type="match status" value="1"/>
</dbReference>
<dbReference type="EMBL" id="MUYA01000007">
    <property type="protein sequence ID" value="OOR99244.1"/>
    <property type="molecule type" value="Genomic_DNA"/>
</dbReference>
<dbReference type="InterPro" id="IPR007481">
    <property type="entry name" value="SspB"/>
</dbReference>
<dbReference type="GO" id="GO:0005840">
    <property type="term" value="C:ribosome"/>
    <property type="evidence" value="ECO:0007669"/>
    <property type="project" value="TreeGrafter"/>
</dbReference>
<accession>A0A1T0AS72</accession>
<dbReference type="PANTHER" id="PTHR37486:SF1">
    <property type="entry name" value="STRINGENT STARVATION PROTEIN B"/>
    <property type="match status" value="1"/>
</dbReference>
<dbReference type="Proteomes" id="UP000190867">
    <property type="component" value="Unassembled WGS sequence"/>
</dbReference>
<name>A0A1T0AS72_9PAST</name>
<dbReference type="SUPFAM" id="SSF101738">
    <property type="entry name" value="SspB-like"/>
    <property type="match status" value="1"/>
</dbReference>
<sequence>MKPLRPYLYHAYYNWIIDNDLTPYLLVDTDYPDVDVPIEFIKDGKIILNIAPRSIGQYVVDDEAIRFSARFQGMLRDLYIPFGAAVALYAQESGDGVMFQEEEHYSEESYLARHQAQAETNAGQSSPKKKSHLKLV</sequence>
<proteinExistence type="predicted"/>
<keyword evidence="2" id="KW-0645">Protease</keyword>
<feature type="compositionally biased region" description="Polar residues" evidence="1">
    <location>
        <begin position="117"/>
        <end position="126"/>
    </location>
</feature>
<feature type="region of interest" description="Disordered" evidence="1">
    <location>
        <begin position="108"/>
        <end position="136"/>
    </location>
</feature>
<dbReference type="InterPro" id="IPR036760">
    <property type="entry name" value="SspB-like_sf"/>
</dbReference>
<gene>
    <name evidence="2" type="ORF">B0187_05665</name>
</gene>
<dbReference type="Gene3D" id="2.30.30.220">
    <property type="entry name" value="SspB-like"/>
    <property type="match status" value="1"/>
</dbReference>
<dbReference type="STRING" id="734.B0187_05665"/>
<dbReference type="AlphaFoldDB" id="A0A1T0AS72"/>
<dbReference type="GO" id="GO:0008233">
    <property type="term" value="F:peptidase activity"/>
    <property type="evidence" value="ECO:0007669"/>
    <property type="project" value="UniProtKB-KW"/>
</dbReference>
<evidence type="ECO:0000313" key="3">
    <source>
        <dbReference type="Proteomes" id="UP000190867"/>
    </source>
</evidence>
<dbReference type="PANTHER" id="PTHR37486">
    <property type="entry name" value="STRINGENT STARVATION PROTEIN B"/>
    <property type="match status" value="1"/>
</dbReference>